<dbReference type="GO" id="GO:0008237">
    <property type="term" value="F:metallopeptidase activity"/>
    <property type="evidence" value="ECO:0007669"/>
    <property type="project" value="UniProtKB-KW"/>
</dbReference>
<comment type="caution">
    <text evidence="3">The sequence shown here is derived from an EMBL/GenBank/DDBJ whole genome shotgun (WGS) entry which is preliminary data.</text>
</comment>
<feature type="domain" description="CAAX prenyl protease 2/Lysostaphin resistance protein A-like" evidence="2">
    <location>
        <begin position="412"/>
        <end position="501"/>
    </location>
</feature>
<keyword evidence="3" id="KW-0482">Metalloprotease</keyword>
<keyword evidence="3" id="KW-0378">Hydrolase</keyword>
<dbReference type="AlphaFoldDB" id="A0A3A3GIL8"/>
<evidence type="ECO:0000256" key="1">
    <source>
        <dbReference type="SAM" id="Phobius"/>
    </source>
</evidence>
<dbReference type="OrthoDB" id="2675631at2"/>
<feature type="transmembrane region" description="Helical" evidence="1">
    <location>
        <begin position="474"/>
        <end position="500"/>
    </location>
</feature>
<keyword evidence="1" id="KW-0812">Transmembrane</keyword>
<dbReference type="Pfam" id="PF02517">
    <property type="entry name" value="Rce1-like"/>
    <property type="match status" value="1"/>
</dbReference>
<organism evidence="3 4">
    <name type="scientific">Paenibacillus thiaminolyticus</name>
    <name type="common">Bacillus thiaminolyticus</name>
    <dbReference type="NCBI Taxonomy" id="49283"/>
    <lineage>
        <taxon>Bacteria</taxon>
        <taxon>Bacillati</taxon>
        <taxon>Bacillota</taxon>
        <taxon>Bacilli</taxon>
        <taxon>Bacillales</taxon>
        <taxon>Paenibacillaceae</taxon>
        <taxon>Paenibacillus</taxon>
    </lineage>
</organism>
<feature type="transmembrane region" description="Helical" evidence="1">
    <location>
        <begin position="12"/>
        <end position="32"/>
    </location>
</feature>
<evidence type="ECO:0000313" key="4">
    <source>
        <dbReference type="Proteomes" id="UP000266177"/>
    </source>
</evidence>
<dbReference type="GO" id="GO:0004175">
    <property type="term" value="F:endopeptidase activity"/>
    <property type="evidence" value="ECO:0007669"/>
    <property type="project" value="UniProtKB-ARBA"/>
</dbReference>
<dbReference type="InterPro" id="IPR003675">
    <property type="entry name" value="Rce1/LyrA-like_dom"/>
</dbReference>
<evidence type="ECO:0000313" key="3">
    <source>
        <dbReference type="EMBL" id="RJG21868.1"/>
    </source>
</evidence>
<keyword evidence="1" id="KW-1133">Transmembrane helix</keyword>
<feature type="transmembrane region" description="Helical" evidence="1">
    <location>
        <begin position="247"/>
        <end position="266"/>
    </location>
</feature>
<feature type="transmembrane region" description="Helical" evidence="1">
    <location>
        <begin position="445"/>
        <end position="468"/>
    </location>
</feature>
<proteinExistence type="predicted"/>
<dbReference type="GO" id="GO:0080120">
    <property type="term" value="P:CAAX-box protein maturation"/>
    <property type="evidence" value="ECO:0007669"/>
    <property type="project" value="UniProtKB-ARBA"/>
</dbReference>
<evidence type="ECO:0000259" key="2">
    <source>
        <dbReference type="Pfam" id="PF02517"/>
    </source>
</evidence>
<protein>
    <submittedName>
        <fullName evidence="3">CPBP family intramembrane metalloprotease</fullName>
    </submittedName>
</protein>
<dbReference type="RefSeq" id="WP_119795224.1">
    <property type="nucleotide sequence ID" value="NZ_QYZD01000020.1"/>
</dbReference>
<feature type="transmembrane region" description="Helical" evidence="1">
    <location>
        <begin position="372"/>
        <end position="396"/>
    </location>
</feature>
<accession>A0A3A3GIL8</accession>
<dbReference type="Proteomes" id="UP000266177">
    <property type="component" value="Unassembled WGS sequence"/>
</dbReference>
<reference evidence="3 4" key="1">
    <citation type="submission" date="2018-09" db="EMBL/GenBank/DDBJ databases">
        <title>Paenibacillus SK2017-BO5.</title>
        <authorList>
            <person name="Piskunova J.V."/>
            <person name="Dubiley S.A."/>
            <person name="Severinov K.V."/>
        </authorList>
    </citation>
    <scope>NUCLEOTIDE SEQUENCE [LARGE SCALE GENOMIC DNA]</scope>
    <source>
        <strain evidence="3 4">BO5</strain>
    </source>
</reference>
<keyword evidence="3" id="KW-0645">Protease</keyword>
<name>A0A3A3GIL8_PANTH</name>
<dbReference type="GO" id="GO:0006508">
    <property type="term" value="P:proteolysis"/>
    <property type="evidence" value="ECO:0007669"/>
    <property type="project" value="UniProtKB-KW"/>
</dbReference>
<feature type="transmembrane region" description="Helical" evidence="1">
    <location>
        <begin position="278"/>
        <end position="297"/>
    </location>
</feature>
<dbReference type="EMBL" id="QYZD01000020">
    <property type="protein sequence ID" value="RJG21868.1"/>
    <property type="molecule type" value="Genomic_DNA"/>
</dbReference>
<feature type="transmembrane region" description="Helical" evidence="1">
    <location>
        <begin position="521"/>
        <end position="539"/>
    </location>
</feature>
<gene>
    <name evidence="3" type="ORF">DQX05_19825</name>
</gene>
<feature type="transmembrane region" description="Helical" evidence="1">
    <location>
        <begin position="317"/>
        <end position="343"/>
    </location>
</feature>
<keyword evidence="1" id="KW-0472">Membrane</keyword>
<sequence length="546" mass="61539">MPVSHHVTKRLWLASIIGFIVFVLLQIVIPSLQEANRTGPEQERTLLTKRQAAERAVEFAKREPWRSRIMLSEQEPTVVYQTDRLTSRYMNRERLTAVYAPWDSQAPIDIYQVLLGVTTPDGNDILKVDVHMTSGSVVGYELAAIPGSPQSEAPILDVEKARPIADRELNALGWDVSKLELQDDHSSKADELRYSVKQGEVGAARLELVVRMRSDRVVALHPVWSVPSDYKDIDVKQTETAGSLYRIGYRWMSMGLSMLALWACIYYRRRIRFGSGTLITLSLLSCAISMLHMWNMMPGLVVLQFGVPRTELNLNVALVLQGAITVTQGLFLYFSLVSGSYFWRQTGRSELLPTWRDRSFGMVLTRSFRLGTLYAGVLLGVQSVIFLTLETGFGAWSAADASMSPLNLTVPALYPLLAWMAAISEEGVFRWFGTGLLIRWIRSPWAAGVIPTLIWAFGHVTYPIYPYYSRPVELLIIGLLFLAIMLRHGFWTAMFAHLMLDNVLMSISYLLEGTAAGLRLGIFYLALPVLIVYGVRYFHRYSASLP</sequence>